<evidence type="ECO:0000313" key="2">
    <source>
        <dbReference type="EMBL" id="GEU63201.1"/>
    </source>
</evidence>
<dbReference type="GO" id="GO:0003964">
    <property type="term" value="F:RNA-directed DNA polymerase activity"/>
    <property type="evidence" value="ECO:0007669"/>
    <property type="project" value="UniProtKB-KW"/>
</dbReference>
<reference evidence="2" key="1">
    <citation type="journal article" date="2019" name="Sci. Rep.">
        <title>Draft genome of Tanacetum cinerariifolium, the natural source of mosquito coil.</title>
        <authorList>
            <person name="Yamashiro T."/>
            <person name="Shiraishi A."/>
            <person name="Satake H."/>
            <person name="Nakayama K."/>
        </authorList>
    </citation>
    <scope>NUCLEOTIDE SEQUENCE</scope>
</reference>
<gene>
    <name evidence="2" type="ORF">Tci_035179</name>
</gene>
<proteinExistence type="predicted"/>
<protein>
    <submittedName>
        <fullName evidence="2">Reverse transcriptase domain-containing protein</fullName>
    </submittedName>
</protein>
<accession>A0A6L2LN21</accession>
<evidence type="ECO:0000256" key="1">
    <source>
        <dbReference type="SAM" id="MobiDB-lite"/>
    </source>
</evidence>
<feature type="region of interest" description="Disordered" evidence="1">
    <location>
        <begin position="524"/>
        <end position="552"/>
    </location>
</feature>
<comment type="caution">
    <text evidence="2">The sequence shown here is derived from an EMBL/GenBank/DDBJ whole genome shotgun (WGS) entry which is preliminary data.</text>
</comment>
<dbReference type="AlphaFoldDB" id="A0A6L2LN21"/>
<keyword evidence="2" id="KW-0695">RNA-directed DNA polymerase</keyword>
<sequence length="921" mass="101351">MRNLVFADLRRIMLRTIKRYSLNSAAQSSSAVASLCISSGNLSSLAVESCSGSGKSSLAVGMPCAFYSQQRDLRTLIMEEAHATKYSVHPGAEIGEGKMIGLEMKQETTKVVVIKERLKEAKDHQERVKLIAPPTSEYVPDPIELKDHAPGRIRRILEVDPADYLADGGDDGDSSNDDDDDDDVEVDEKEDEEHLAHVDSTTVASPAINHVPFAKETQPFETNESAATSPPPPAYRVTARMSIRSQAPIPFPSEEEVAILLALPTPPPSPLTPLSSPLPQIPSPPTSLTYAQASLSCRSAMMRATPSPIPLPSSFLPSPIRPPHTRAAMAQMRAAAPPTYHSLLPVGTPSLLPIPLPAPSTCRRAGILEADMSPRKGLLLTAPIPWYKVRESSAAGTARRAMTAIEVVNLRVSYQAHVRRRESEDFYSQHQDAREDHVDMRAEIKVLMKERLAYEQEISKTHQALRQDSDDRATVHIMHTQALEARARIDTLEDAGCRDLLFISSYLLRYAKYYGSPPASIALERDADRNRNEEDSHDSASDERRQAPTARERTYSDFLKCQPLNLKGTGVDVRFTDMRKKYVGGLPDMIYGSVMATKPKTMQDVIEFETKLMDKKGLGKRNRMEDLNLCVLSATITMMGSVLPSAQTTRGLAIRHLIVKASLLLPTTTREPKGQIKEFSLALSVELRATSGVIAQSTAGTNPKYNVVTSAFLLNNRYTSILFDTDADRSFVSTAFSSLIDIVPITLDHGYDVELADGISQGLAGYPTNLPSGISNQFGTWCCTCSKSALSISSVRDERTVGSTKRTYRQGLYKTQFLTLGSSGLVCQEEGWIIPDVHMIELSFHHNNAHKNKRRKVGDKELRRGSRFNFSRTSLTGFPAQSIRSSNAIAVDSSNLLVLITGTSQSKQHGKSESDSYYLSD</sequence>
<keyword evidence="2" id="KW-0548">Nucleotidyltransferase</keyword>
<feature type="region of interest" description="Disordered" evidence="1">
    <location>
        <begin position="159"/>
        <end position="209"/>
    </location>
</feature>
<organism evidence="2">
    <name type="scientific">Tanacetum cinerariifolium</name>
    <name type="common">Dalmatian daisy</name>
    <name type="synonym">Chrysanthemum cinerariifolium</name>
    <dbReference type="NCBI Taxonomy" id="118510"/>
    <lineage>
        <taxon>Eukaryota</taxon>
        <taxon>Viridiplantae</taxon>
        <taxon>Streptophyta</taxon>
        <taxon>Embryophyta</taxon>
        <taxon>Tracheophyta</taxon>
        <taxon>Spermatophyta</taxon>
        <taxon>Magnoliopsida</taxon>
        <taxon>eudicotyledons</taxon>
        <taxon>Gunneridae</taxon>
        <taxon>Pentapetalae</taxon>
        <taxon>asterids</taxon>
        <taxon>campanulids</taxon>
        <taxon>Asterales</taxon>
        <taxon>Asteraceae</taxon>
        <taxon>Asteroideae</taxon>
        <taxon>Anthemideae</taxon>
        <taxon>Anthemidinae</taxon>
        <taxon>Tanacetum</taxon>
    </lineage>
</organism>
<feature type="compositionally biased region" description="Acidic residues" evidence="1">
    <location>
        <begin position="168"/>
        <end position="191"/>
    </location>
</feature>
<keyword evidence="2" id="KW-0808">Transferase</keyword>
<dbReference type="EMBL" id="BKCJ010004806">
    <property type="protein sequence ID" value="GEU63201.1"/>
    <property type="molecule type" value="Genomic_DNA"/>
</dbReference>
<name>A0A6L2LN21_TANCI</name>